<evidence type="ECO:0000313" key="11">
    <source>
        <dbReference type="EnsemblMetazoa" id="ADIR002833-PA"/>
    </source>
</evidence>
<feature type="compositionally biased region" description="Low complexity" evidence="9">
    <location>
        <begin position="657"/>
        <end position="671"/>
    </location>
</feature>
<evidence type="ECO:0000259" key="10">
    <source>
        <dbReference type="PROSITE" id="PS50006"/>
    </source>
</evidence>
<dbReference type="SUPFAM" id="SSF52113">
    <property type="entry name" value="BRCT domain"/>
    <property type="match status" value="1"/>
</dbReference>
<dbReference type="PANTHER" id="PTHR12162:SF0">
    <property type="entry name" value="NIBRIN"/>
    <property type="match status" value="1"/>
</dbReference>
<evidence type="ECO:0000256" key="6">
    <source>
        <dbReference type="ARBA" id="ARBA00023242"/>
    </source>
</evidence>
<dbReference type="CDD" id="cd22667">
    <property type="entry name" value="FHA_NBN"/>
    <property type="match status" value="1"/>
</dbReference>
<dbReference type="STRING" id="7168.A0A182N5B4"/>
<proteinExistence type="inferred from homology"/>
<sequence>MLASPSSFESDVTDLKEVCVENVYYLVPQPMGHTVGRTGTDMIITGDDSISRNHAMLQPVKDVLKLTDTASRYGSYVNDSIAKNAPISKDLPTDLTVGDRVRFGRCGSIWTVGRVRFRCLTSTLVMTPQLKTLLEKLGVELLPSYTSTLTHLIMPSITFTTKFLQCLVGQVPIVTPDFFNAIDSDCIGQGKALPMVEEFLPVCTESHIRNMQQFFHPNSTRRDLFRGKEFIFLSNTQFVQFEEIVKLAGGVCLCAQRERIGKSRFLKPNVITIKLKEASASQSQTFDSLSQYISARGRRMVPDPEIGLAIMYSSMEKYCNPDYSFAFNVEECNEQPSTDCEMLATNTVPQTESSSNVKTNTSAEMHTIPETEHCTERKPAQTKHAATSPASSKLTAANSCTPYGSSFVKPSAVPTPVSVPEERRKSKRLQEEATSAEQTGVGSDSGMAKRTRRNAPPTESASDSSLSLTVPEQRRASKRMQTLESATEETATSEGTSIQAKRARCHVSPSESVSYSPAVDSKKGTESEQNQIELPGADGIEATIPETQPTFDTASSQALQAHGFRAVNRDPPEPAGKSKARRAANLQLAPEDDDAFNFDEIVPVKKSRTQKANKSIPKPTDMRPVAARDDLFCFEDISVSQQRRTKDTGIRTESNQTSTTADASATTSLSPAVVTEETSTFGKRLTADSILHDYWEFIKPKELDTSRADWRSSTMCGLKQEDAKEHSPSDVTIKTEPMEEVDGLDADSKGWLLHLSSVLQVLDINIKPVAHRPTDANGEELACVTSDGRRNYKAFTKVCTMWELCVVQGLF</sequence>
<feature type="compositionally biased region" description="Polar residues" evidence="9">
    <location>
        <begin position="457"/>
        <end position="470"/>
    </location>
</feature>
<dbReference type="Gene3D" id="3.40.50.10190">
    <property type="entry name" value="BRCT domain"/>
    <property type="match status" value="1"/>
</dbReference>
<feature type="region of interest" description="Disordered" evidence="9">
    <location>
        <begin position="370"/>
        <end position="529"/>
    </location>
</feature>
<dbReference type="InterPro" id="IPR032429">
    <property type="entry name" value="Nibrin_BRCT2"/>
</dbReference>
<dbReference type="GO" id="GO:0007095">
    <property type="term" value="P:mitotic G2 DNA damage checkpoint signaling"/>
    <property type="evidence" value="ECO:0007669"/>
    <property type="project" value="InterPro"/>
</dbReference>
<comment type="similarity">
    <text evidence="8">Belongs to the Nibrin family.</text>
</comment>
<dbReference type="Proteomes" id="UP000075884">
    <property type="component" value="Unassembled WGS sequence"/>
</dbReference>
<evidence type="ECO:0000256" key="8">
    <source>
        <dbReference type="ARBA" id="ARBA00044757"/>
    </source>
</evidence>
<dbReference type="AlphaFoldDB" id="A0A182N5B4"/>
<dbReference type="PROSITE" id="PS50006">
    <property type="entry name" value="FHA_DOMAIN"/>
    <property type="match status" value="1"/>
</dbReference>
<dbReference type="GO" id="GO:0005694">
    <property type="term" value="C:chromosome"/>
    <property type="evidence" value="ECO:0007669"/>
    <property type="project" value="UniProtKB-SubCell"/>
</dbReference>
<feature type="region of interest" description="Disordered" evidence="9">
    <location>
        <begin position="643"/>
        <end position="671"/>
    </location>
</feature>
<dbReference type="Pfam" id="PF00498">
    <property type="entry name" value="FHA"/>
    <property type="match status" value="1"/>
</dbReference>
<keyword evidence="3" id="KW-0158">Chromosome</keyword>
<feature type="compositionally biased region" description="Polar residues" evidence="9">
    <location>
        <begin position="384"/>
        <end position="404"/>
    </location>
</feature>
<evidence type="ECO:0000256" key="5">
    <source>
        <dbReference type="ARBA" id="ARBA00023204"/>
    </source>
</evidence>
<reference evidence="12" key="1">
    <citation type="submission" date="2013-03" db="EMBL/GenBank/DDBJ databases">
        <title>The Genome Sequence of Anopheles dirus WRAIR2.</title>
        <authorList>
            <consortium name="The Broad Institute Genomics Platform"/>
            <person name="Neafsey D.E."/>
            <person name="Walton C."/>
            <person name="Walker B."/>
            <person name="Young S.K."/>
            <person name="Zeng Q."/>
            <person name="Gargeya S."/>
            <person name="Fitzgerald M."/>
            <person name="Haas B."/>
            <person name="Abouelleil A."/>
            <person name="Allen A.W."/>
            <person name="Alvarado L."/>
            <person name="Arachchi H.M."/>
            <person name="Berlin A.M."/>
            <person name="Chapman S.B."/>
            <person name="Gainer-Dewar J."/>
            <person name="Goldberg J."/>
            <person name="Griggs A."/>
            <person name="Gujja S."/>
            <person name="Hansen M."/>
            <person name="Howarth C."/>
            <person name="Imamovic A."/>
            <person name="Ireland A."/>
            <person name="Larimer J."/>
            <person name="McCowan C."/>
            <person name="Murphy C."/>
            <person name="Pearson M."/>
            <person name="Poon T.W."/>
            <person name="Priest M."/>
            <person name="Roberts A."/>
            <person name="Saif S."/>
            <person name="Shea T."/>
            <person name="Sisk P."/>
            <person name="Sykes S."/>
            <person name="Wortman J."/>
            <person name="Nusbaum C."/>
            <person name="Birren B."/>
        </authorList>
    </citation>
    <scope>NUCLEOTIDE SEQUENCE [LARGE SCALE GENOMIC DNA]</scope>
    <source>
        <strain evidence="12">WRAIR2</strain>
    </source>
</reference>
<comment type="subcellular location">
    <subcellularLocation>
        <location evidence="2">Chromosome</location>
    </subcellularLocation>
    <subcellularLocation>
        <location evidence="1">Nucleus</location>
    </subcellularLocation>
</comment>
<dbReference type="InterPro" id="IPR036420">
    <property type="entry name" value="BRCT_dom_sf"/>
</dbReference>
<name>A0A182N5B4_9DIPT</name>
<organism evidence="11 12">
    <name type="scientific">Anopheles dirus</name>
    <dbReference type="NCBI Taxonomy" id="7168"/>
    <lineage>
        <taxon>Eukaryota</taxon>
        <taxon>Metazoa</taxon>
        <taxon>Ecdysozoa</taxon>
        <taxon>Arthropoda</taxon>
        <taxon>Hexapoda</taxon>
        <taxon>Insecta</taxon>
        <taxon>Pterygota</taxon>
        <taxon>Neoptera</taxon>
        <taxon>Endopterygota</taxon>
        <taxon>Diptera</taxon>
        <taxon>Nematocera</taxon>
        <taxon>Culicoidea</taxon>
        <taxon>Culicidae</taxon>
        <taxon>Anophelinae</taxon>
        <taxon>Anopheles</taxon>
    </lineage>
</organism>
<reference evidence="11" key="2">
    <citation type="submission" date="2020-05" db="UniProtKB">
        <authorList>
            <consortium name="EnsemblMetazoa"/>
        </authorList>
    </citation>
    <scope>IDENTIFICATION</scope>
    <source>
        <strain evidence="11">WRAIR2</strain>
    </source>
</reference>
<dbReference type="InterPro" id="IPR040227">
    <property type="entry name" value="Nibrin-rel"/>
</dbReference>
<dbReference type="SUPFAM" id="SSF49879">
    <property type="entry name" value="SMAD/FHA domain"/>
    <property type="match status" value="1"/>
</dbReference>
<protein>
    <recommendedName>
        <fullName evidence="10">FHA domain-containing protein</fullName>
    </recommendedName>
</protein>
<keyword evidence="5" id="KW-0234">DNA repair</keyword>
<keyword evidence="12" id="KW-1185">Reference proteome</keyword>
<dbReference type="GO" id="GO:0000724">
    <property type="term" value="P:double-strand break repair via homologous recombination"/>
    <property type="evidence" value="ECO:0007669"/>
    <property type="project" value="TreeGrafter"/>
</dbReference>
<dbReference type="CDD" id="cd17741">
    <property type="entry name" value="BRCT_nibrin"/>
    <property type="match status" value="1"/>
</dbReference>
<keyword evidence="6" id="KW-0539">Nucleus</keyword>
<feature type="compositionally biased region" description="Polar residues" evidence="9">
    <location>
        <begin position="432"/>
        <end position="442"/>
    </location>
</feature>
<evidence type="ECO:0000256" key="1">
    <source>
        <dbReference type="ARBA" id="ARBA00004123"/>
    </source>
</evidence>
<dbReference type="GO" id="GO:0030870">
    <property type="term" value="C:Mre11 complex"/>
    <property type="evidence" value="ECO:0007669"/>
    <property type="project" value="InterPro"/>
</dbReference>
<dbReference type="InterPro" id="IPR000253">
    <property type="entry name" value="FHA_dom"/>
</dbReference>
<dbReference type="Gene3D" id="2.60.200.20">
    <property type="match status" value="1"/>
</dbReference>
<evidence type="ECO:0000256" key="7">
    <source>
        <dbReference type="ARBA" id="ARBA00023306"/>
    </source>
</evidence>
<keyword evidence="7" id="KW-0131">Cell cycle</keyword>
<evidence type="ECO:0000256" key="4">
    <source>
        <dbReference type="ARBA" id="ARBA00022763"/>
    </source>
</evidence>
<evidence type="ECO:0000256" key="2">
    <source>
        <dbReference type="ARBA" id="ARBA00004286"/>
    </source>
</evidence>
<dbReference type="InterPro" id="IPR043014">
    <property type="entry name" value="Nibrin_BRCT2_sf"/>
</dbReference>
<dbReference type="GO" id="GO:0003684">
    <property type="term" value="F:damaged DNA binding"/>
    <property type="evidence" value="ECO:0007669"/>
    <property type="project" value="TreeGrafter"/>
</dbReference>
<feature type="compositionally biased region" description="Basic and acidic residues" evidence="9">
    <location>
        <begin position="420"/>
        <end position="431"/>
    </location>
</feature>
<feature type="compositionally biased region" description="Basic and acidic residues" evidence="9">
    <location>
        <begin position="370"/>
        <end position="379"/>
    </location>
</feature>
<evidence type="ECO:0000256" key="3">
    <source>
        <dbReference type="ARBA" id="ARBA00022454"/>
    </source>
</evidence>
<dbReference type="PANTHER" id="PTHR12162">
    <property type="entry name" value="NIBRIN-RELATED"/>
    <property type="match status" value="1"/>
</dbReference>
<dbReference type="Pfam" id="PF16508">
    <property type="entry name" value="NIBRIN_BRCT_II"/>
    <property type="match status" value="1"/>
</dbReference>
<evidence type="ECO:0000313" key="12">
    <source>
        <dbReference type="Proteomes" id="UP000075884"/>
    </source>
</evidence>
<dbReference type="InterPro" id="IPR008984">
    <property type="entry name" value="SMAD_FHA_dom_sf"/>
</dbReference>
<feature type="compositionally biased region" description="Low complexity" evidence="9">
    <location>
        <begin position="484"/>
        <end position="497"/>
    </location>
</feature>
<dbReference type="Pfam" id="PF16770">
    <property type="entry name" value="RTT107_BRCT_5"/>
    <property type="match status" value="1"/>
</dbReference>
<dbReference type="Gene3D" id="3.40.50.10980">
    <property type="entry name" value="Nibrin, BRCT2 domain"/>
    <property type="match status" value="1"/>
</dbReference>
<accession>A0A182N5B4</accession>
<evidence type="ECO:0000256" key="9">
    <source>
        <dbReference type="SAM" id="MobiDB-lite"/>
    </source>
</evidence>
<feature type="domain" description="FHA" evidence="10">
    <location>
        <begin position="29"/>
        <end position="82"/>
    </location>
</feature>
<dbReference type="FunFam" id="3.40.50.10980:FF:000001">
    <property type="entry name" value="Nibrin"/>
    <property type="match status" value="1"/>
</dbReference>
<dbReference type="InterPro" id="IPR001357">
    <property type="entry name" value="BRCT_dom"/>
</dbReference>
<keyword evidence="4" id="KW-0227">DNA damage</keyword>
<dbReference type="VEuPathDB" id="VectorBase:ADIR002833"/>
<dbReference type="EnsemblMetazoa" id="ADIR002833-RA">
    <property type="protein sequence ID" value="ADIR002833-PA"/>
    <property type="gene ID" value="ADIR002833"/>
</dbReference>